<dbReference type="PANTHER" id="PTHR47959:SF1">
    <property type="entry name" value="ATP-DEPENDENT RNA HELICASE DBPA"/>
    <property type="match status" value="1"/>
</dbReference>
<feature type="domain" description="DEAD-box RNA helicase Q" evidence="9">
    <location>
        <begin position="2"/>
        <end position="30"/>
    </location>
</feature>
<dbReference type="CDD" id="cd18787">
    <property type="entry name" value="SF2_C_DEAD"/>
    <property type="match status" value="1"/>
</dbReference>
<reference evidence="10 11" key="1">
    <citation type="journal article" date="2017" name="Front. Microbiol.">
        <title>Comparative Genomic Analysis of the Class Epsilonproteobacteria and Proposed Reclassification to Epsilonbacteraeota (phyl. nov.).</title>
        <authorList>
            <person name="Waite D.W."/>
            <person name="Vanwonterghem I."/>
            <person name="Rinke C."/>
            <person name="Parks D.H."/>
            <person name="Zhang Y."/>
            <person name="Takai K."/>
            <person name="Sievert S.M."/>
            <person name="Simon J."/>
            <person name="Campbell B.J."/>
            <person name="Hanson T.E."/>
            <person name="Woyke T."/>
            <person name="Klotz M.G."/>
            <person name="Hugenholtz P."/>
        </authorList>
    </citation>
    <scope>NUCLEOTIDE SEQUENCE [LARGE SCALE GENOMIC DNA]</scope>
    <source>
        <strain evidence="10">UBA12443</strain>
    </source>
</reference>
<dbReference type="CDD" id="cd00268">
    <property type="entry name" value="DEADc"/>
    <property type="match status" value="1"/>
</dbReference>
<dbReference type="GO" id="GO:0005829">
    <property type="term" value="C:cytosol"/>
    <property type="evidence" value="ECO:0007669"/>
    <property type="project" value="TreeGrafter"/>
</dbReference>
<dbReference type="SMART" id="SM00490">
    <property type="entry name" value="HELICc"/>
    <property type="match status" value="1"/>
</dbReference>
<organism evidence="10 11">
    <name type="scientific">Sulfuricurvum kujiense</name>
    <dbReference type="NCBI Taxonomy" id="148813"/>
    <lineage>
        <taxon>Bacteria</taxon>
        <taxon>Pseudomonadati</taxon>
        <taxon>Campylobacterota</taxon>
        <taxon>Epsilonproteobacteria</taxon>
        <taxon>Campylobacterales</taxon>
        <taxon>Sulfurimonadaceae</taxon>
        <taxon>Sulfuricurvum</taxon>
    </lineage>
</organism>
<evidence type="ECO:0000256" key="6">
    <source>
        <dbReference type="PROSITE-ProRule" id="PRU00552"/>
    </source>
</evidence>
<dbReference type="InterPro" id="IPR014014">
    <property type="entry name" value="RNA_helicase_DEAD_Q_motif"/>
</dbReference>
<keyword evidence="3 10" id="KW-0347">Helicase</keyword>
<dbReference type="PANTHER" id="PTHR47959">
    <property type="entry name" value="ATP-DEPENDENT RNA HELICASE RHLE-RELATED"/>
    <property type="match status" value="1"/>
</dbReference>
<dbReference type="InterPro" id="IPR050079">
    <property type="entry name" value="DEAD_box_RNA_helicase"/>
</dbReference>
<evidence type="ECO:0000256" key="5">
    <source>
        <dbReference type="ARBA" id="ARBA00038437"/>
    </source>
</evidence>
<dbReference type="NCBIfam" id="NF008744">
    <property type="entry name" value="PRK11776.1"/>
    <property type="match status" value="1"/>
</dbReference>
<dbReference type="GO" id="GO:0005524">
    <property type="term" value="F:ATP binding"/>
    <property type="evidence" value="ECO:0007669"/>
    <property type="project" value="UniProtKB-KW"/>
</dbReference>
<protein>
    <submittedName>
        <fullName evidence="10">ATP-dependent RNA helicase DbpA</fullName>
    </submittedName>
</protein>
<comment type="caution">
    <text evidence="10">The sequence shown here is derived from an EMBL/GenBank/DDBJ whole genome shotgun (WGS) entry which is preliminary data.</text>
</comment>
<evidence type="ECO:0000259" key="8">
    <source>
        <dbReference type="PROSITE" id="PS51194"/>
    </source>
</evidence>
<evidence type="ECO:0000256" key="2">
    <source>
        <dbReference type="ARBA" id="ARBA00022801"/>
    </source>
</evidence>
<evidence type="ECO:0000259" key="7">
    <source>
        <dbReference type="PROSITE" id="PS51192"/>
    </source>
</evidence>
<dbReference type="Gene3D" id="3.30.70.330">
    <property type="match status" value="1"/>
</dbReference>
<sequence length="450" mass="49719">MSSFDTLPLRPPLKEALKRLEFTTMTSIQSTALPIILDKKDCIAQAATGSGKTLAFGLGILNPINPKSFGIQSLILCPTRELAEQVAKVLRSLASEIGNIKILTLCGGVPMRGQLHSLKHGAHIIVGTPGRVLKLLQMEAFDTAQIQTVVLDEADQMIDMGFIEDITTILGFTPPTRQTLLFSATFPESIKTITSEFMKDPVMVTAEHAISKPKIEEIAYICNKKLASITQVLQLHNITNTIIFCNTKVDAAALCDDLNGIGIHALTLHGDMEQFDRNEAIIQFRNLSAPILVATDVAGRGIDIEGLDAIINYEVPIQNERYTHRIGRTGRAGKSGVAITLVNHHQYERFMDLKRPITPIELPDIKEKFSLKTLMRTICIDAGKKEKLRAGDIVGALIHECGLSQEEIGKIDQLDHLSYVAIPRSKAENIYQKLTNRPIKGKTFRKWLLD</sequence>
<dbReference type="RefSeq" id="WP_303663159.1">
    <property type="nucleotide sequence ID" value="NZ_DLUI01000143.1"/>
</dbReference>
<dbReference type="Pfam" id="PF00270">
    <property type="entry name" value="DEAD"/>
    <property type="match status" value="1"/>
</dbReference>
<dbReference type="InterPro" id="IPR014001">
    <property type="entry name" value="Helicase_ATP-bd"/>
</dbReference>
<proteinExistence type="inferred from homology"/>
<feature type="domain" description="Helicase ATP-binding" evidence="7">
    <location>
        <begin position="33"/>
        <end position="204"/>
    </location>
</feature>
<evidence type="ECO:0000256" key="3">
    <source>
        <dbReference type="ARBA" id="ARBA00022806"/>
    </source>
</evidence>
<feature type="domain" description="Helicase C-terminal" evidence="8">
    <location>
        <begin position="214"/>
        <end position="379"/>
    </location>
</feature>
<keyword evidence="2" id="KW-0378">Hydrolase</keyword>
<dbReference type="InterPro" id="IPR011545">
    <property type="entry name" value="DEAD/DEAH_box_helicase_dom"/>
</dbReference>
<comment type="similarity">
    <text evidence="5">Belongs to the DEAD box helicase family.</text>
</comment>
<dbReference type="Pfam" id="PF00271">
    <property type="entry name" value="Helicase_C"/>
    <property type="match status" value="1"/>
</dbReference>
<evidence type="ECO:0000259" key="9">
    <source>
        <dbReference type="PROSITE" id="PS51195"/>
    </source>
</evidence>
<keyword evidence="1" id="KW-0547">Nucleotide-binding</keyword>
<dbReference type="Gene3D" id="3.40.50.300">
    <property type="entry name" value="P-loop containing nucleotide triphosphate hydrolases"/>
    <property type="match status" value="2"/>
</dbReference>
<dbReference type="Proteomes" id="UP000228859">
    <property type="component" value="Unassembled WGS sequence"/>
</dbReference>
<dbReference type="InterPro" id="IPR005580">
    <property type="entry name" value="DbpA/CsdA_RNA-bd_dom"/>
</dbReference>
<evidence type="ECO:0000313" key="10">
    <source>
        <dbReference type="EMBL" id="DAB37676.1"/>
    </source>
</evidence>
<keyword evidence="4" id="KW-0067">ATP-binding</keyword>
<gene>
    <name evidence="10" type="ORF">CFH83_09965</name>
</gene>
<dbReference type="GO" id="GO:0003724">
    <property type="term" value="F:RNA helicase activity"/>
    <property type="evidence" value="ECO:0007669"/>
    <property type="project" value="InterPro"/>
</dbReference>
<dbReference type="SMART" id="SM00487">
    <property type="entry name" value="DEXDc"/>
    <property type="match status" value="1"/>
</dbReference>
<dbReference type="InterPro" id="IPR044742">
    <property type="entry name" value="DEAD/DEAH_RhlB"/>
</dbReference>
<dbReference type="Pfam" id="PF03880">
    <property type="entry name" value="DbpA"/>
    <property type="match status" value="1"/>
</dbReference>
<dbReference type="GO" id="GO:0003676">
    <property type="term" value="F:nucleic acid binding"/>
    <property type="evidence" value="ECO:0007669"/>
    <property type="project" value="InterPro"/>
</dbReference>
<evidence type="ECO:0000313" key="11">
    <source>
        <dbReference type="Proteomes" id="UP000228859"/>
    </source>
</evidence>
<dbReference type="AlphaFoldDB" id="A0A2D3WHB2"/>
<dbReference type="PROSITE" id="PS51195">
    <property type="entry name" value="Q_MOTIF"/>
    <property type="match status" value="1"/>
</dbReference>
<dbReference type="GO" id="GO:0016787">
    <property type="term" value="F:hydrolase activity"/>
    <property type="evidence" value="ECO:0007669"/>
    <property type="project" value="UniProtKB-KW"/>
</dbReference>
<dbReference type="InterPro" id="IPR027417">
    <property type="entry name" value="P-loop_NTPase"/>
</dbReference>
<name>A0A2D3WHB2_9BACT</name>
<dbReference type="PROSITE" id="PS51192">
    <property type="entry name" value="HELICASE_ATP_BIND_1"/>
    <property type="match status" value="1"/>
</dbReference>
<evidence type="ECO:0000256" key="4">
    <source>
        <dbReference type="ARBA" id="ARBA00022840"/>
    </source>
</evidence>
<accession>A0A2D3WHB2</accession>
<feature type="short sequence motif" description="Q motif" evidence="6">
    <location>
        <begin position="2"/>
        <end position="30"/>
    </location>
</feature>
<dbReference type="InterPro" id="IPR012677">
    <property type="entry name" value="Nucleotide-bd_a/b_plait_sf"/>
</dbReference>
<dbReference type="EMBL" id="DLUI01000143">
    <property type="protein sequence ID" value="DAB37676.1"/>
    <property type="molecule type" value="Genomic_DNA"/>
</dbReference>
<dbReference type="InterPro" id="IPR001650">
    <property type="entry name" value="Helicase_C-like"/>
</dbReference>
<evidence type="ECO:0000256" key="1">
    <source>
        <dbReference type="ARBA" id="ARBA00022741"/>
    </source>
</evidence>
<dbReference type="SUPFAM" id="SSF52540">
    <property type="entry name" value="P-loop containing nucleoside triphosphate hydrolases"/>
    <property type="match status" value="1"/>
</dbReference>
<dbReference type="PROSITE" id="PS51194">
    <property type="entry name" value="HELICASE_CTER"/>
    <property type="match status" value="1"/>
</dbReference>